<keyword evidence="2" id="KW-1185">Reference proteome</keyword>
<dbReference type="EMBL" id="JABEBT010000237">
    <property type="protein sequence ID" value="KAF7623499.1"/>
    <property type="molecule type" value="Genomic_DNA"/>
</dbReference>
<proteinExistence type="predicted"/>
<name>A0A8S9Z7F9_9BILA</name>
<evidence type="ECO:0000313" key="2">
    <source>
        <dbReference type="Proteomes" id="UP000605970"/>
    </source>
</evidence>
<organism evidence="1 2">
    <name type="scientific">Meloidogyne graminicola</name>
    <dbReference type="NCBI Taxonomy" id="189291"/>
    <lineage>
        <taxon>Eukaryota</taxon>
        <taxon>Metazoa</taxon>
        <taxon>Ecdysozoa</taxon>
        <taxon>Nematoda</taxon>
        <taxon>Chromadorea</taxon>
        <taxon>Rhabditida</taxon>
        <taxon>Tylenchina</taxon>
        <taxon>Tylenchomorpha</taxon>
        <taxon>Tylenchoidea</taxon>
        <taxon>Meloidogynidae</taxon>
        <taxon>Meloidogyninae</taxon>
        <taxon>Meloidogyne</taxon>
    </lineage>
</organism>
<dbReference type="AlphaFoldDB" id="A0A8S9Z7F9"/>
<evidence type="ECO:0000313" key="1">
    <source>
        <dbReference type="EMBL" id="KAF7623499.1"/>
    </source>
</evidence>
<dbReference type="Proteomes" id="UP000605970">
    <property type="component" value="Unassembled WGS sequence"/>
</dbReference>
<protein>
    <submittedName>
        <fullName evidence="1">Uncharacterized protein</fullName>
    </submittedName>
</protein>
<comment type="caution">
    <text evidence="1">The sequence shown here is derived from an EMBL/GenBank/DDBJ whole genome shotgun (WGS) entry which is preliminary data.</text>
</comment>
<sequence>MEQPKYKQKYVNFLYKEQIVIEEKCLKKENHQYSLLLLRLQRAKIFQNRMGIKKINSGSSFNNKNEEEEEEIIQWTNKILQKKIKRRFK</sequence>
<reference evidence="1" key="1">
    <citation type="journal article" date="2020" name="Ecol. Evol.">
        <title>Genome structure and content of the rice root-knot nematode (Meloidogyne graminicola).</title>
        <authorList>
            <person name="Phan N.T."/>
            <person name="Danchin E.G.J."/>
            <person name="Klopp C."/>
            <person name="Perfus-Barbeoch L."/>
            <person name="Kozlowski D.K."/>
            <person name="Koutsovoulos G.D."/>
            <person name="Lopez-Roques C."/>
            <person name="Bouchez O."/>
            <person name="Zahm M."/>
            <person name="Besnard G."/>
            <person name="Bellafiore S."/>
        </authorList>
    </citation>
    <scope>NUCLEOTIDE SEQUENCE</scope>
    <source>
        <strain evidence="1">VN-18</strain>
    </source>
</reference>
<accession>A0A8S9Z7F9</accession>
<gene>
    <name evidence="1" type="ORF">Mgra_00010196</name>
</gene>